<gene>
    <name evidence="2" type="ORF">C6P45_004734</name>
</gene>
<comment type="caution">
    <text evidence="2">The sequence shown here is derived from an EMBL/GenBank/DDBJ whole genome shotgun (WGS) entry which is preliminary data.</text>
</comment>
<proteinExistence type="predicted"/>
<sequence length="125" mass="14476">MVFDKFYFHFVAKIASTIAVLISSYKLRVPPYTGIAAIVVYLLVILFTDDGPGNCYRNDIMREYSPLTGKLEPSFWSWRCSRNLISEMMDDFIILTIIMNLIIYARRQKQEEKAKLLDPQVTGKV</sequence>
<feature type="transmembrane region" description="Helical" evidence="1">
    <location>
        <begin position="6"/>
        <end position="25"/>
    </location>
</feature>
<keyword evidence="1" id="KW-0812">Transmembrane</keyword>
<reference evidence="2 3" key="1">
    <citation type="submission" date="2020-11" db="EMBL/GenBank/DDBJ databases">
        <title>Kefir isolates.</title>
        <authorList>
            <person name="Marcisauskas S."/>
            <person name="Kim Y."/>
            <person name="Blasche S."/>
        </authorList>
    </citation>
    <scope>NUCLEOTIDE SEQUENCE [LARGE SCALE GENOMIC DNA]</scope>
    <source>
        <strain evidence="2 3">OG2</strain>
    </source>
</reference>
<evidence type="ECO:0000256" key="1">
    <source>
        <dbReference type="SAM" id="Phobius"/>
    </source>
</evidence>
<keyword evidence="1" id="KW-0472">Membrane</keyword>
<protein>
    <submittedName>
        <fullName evidence="2">Uncharacterized protein</fullName>
    </submittedName>
</protein>
<keyword evidence="1" id="KW-1133">Transmembrane helix</keyword>
<evidence type="ECO:0000313" key="2">
    <source>
        <dbReference type="EMBL" id="KAG0671859.1"/>
    </source>
</evidence>
<dbReference type="AlphaFoldDB" id="A0A9P6WF17"/>
<dbReference type="EMBL" id="PUHR01000007">
    <property type="protein sequence ID" value="KAG0671859.1"/>
    <property type="molecule type" value="Genomic_DNA"/>
</dbReference>
<name>A0A9P6WF17_MAUEX</name>
<organism evidence="2 3">
    <name type="scientific">Maudiozyma exigua</name>
    <name type="common">Yeast</name>
    <name type="synonym">Kazachstania exigua</name>
    <dbReference type="NCBI Taxonomy" id="34358"/>
    <lineage>
        <taxon>Eukaryota</taxon>
        <taxon>Fungi</taxon>
        <taxon>Dikarya</taxon>
        <taxon>Ascomycota</taxon>
        <taxon>Saccharomycotina</taxon>
        <taxon>Saccharomycetes</taxon>
        <taxon>Saccharomycetales</taxon>
        <taxon>Saccharomycetaceae</taxon>
        <taxon>Maudiozyma</taxon>
    </lineage>
</organism>
<evidence type="ECO:0000313" key="3">
    <source>
        <dbReference type="Proteomes" id="UP000750334"/>
    </source>
</evidence>
<keyword evidence="3" id="KW-1185">Reference proteome</keyword>
<accession>A0A9P6WF17</accession>
<feature type="transmembrane region" description="Helical" evidence="1">
    <location>
        <begin position="32"/>
        <end position="48"/>
    </location>
</feature>
<dbReference type="Proteomes" id="UP000750334">
    <property type="component" value="Unassembled WGS sequence"/>
</dbReference>